<evidence type="ECO:0000256" key="1">
    <source>
        <dbReference type="SAM" id="MobiDB-lite"/>
    </source>
</evidence>
<dbReference type="EMBL" id="BAABAB010000025">
    <property type="protein sequence ID" value="GAA3629574.1"/>
    <property type="molecule type" value="Genomic_DNA"/>
</dbReference>
<dbReference type="InterPro" id="IPR002252">
    <property type="entry name" value="Glyco_hydro_36"/>
</dbReference>
<dbReference type="PRINTS" id="PR00743">
    <property type="entry name" value="GLHYDRLASE36"/>
</dbReference>
<keyword evidence="3" id="KW-1185">Reference proteome</keyword>
<dbReference type="RefSeq" id="WP_344806893.1">
    <property type="nucleotide sequence ID" value="NZ_BAABAB010000025.1"/>
</dbReference>
<dbReference type="Pfam" id="PF02065">
    <property type="entry name" value="Melibiase"/>
    <property type="match status" value="1"/>
</dbReference>
<reference evidence="3" key="1">
    <citation type="journal article" date="2019" name="Int. J. Syst. Evol. Microbiol.">
        <title>The Global Catalogue of Microorganisms (GCM) 10K type strain sequencing project: providing services to taxonomists for standard genome sequencing and annotation.</title>
        <authorList>
            <consortium name="The Broad Institute Genomics Platform"/>
            <consortium name="The Broad Institute Genome Sequencing Center for Infectious Disease"/>
            <person name="Wu L."/>
            <person name="Ma J."/>
        </authorList>
    </citation>
    <scope>NUCLEOTIDE SEQUENCE [LARGE SCALE GENOMIC DNA]</scope>
    <source>
        <strain evidence="3">JCM 16929</strain>
    </source>
</reference>
<evidence type="ECO:0000313" key="3">
    <source>
        <dbReference type="Proteomes" id="UP001501490"/>
    </source>
</evidence>
<dbReference type="Proteomes" id="UP001501490">
    <property type="component" value="Unassembled WGS sequence"/>
</dbReference>
<gene>
    <name evidence="2" type="ORF">GCM10022236_34850</name>
</gene>
<comment type="caution">
    <text evidence="2">The sequence shown here is derived from an EMBL/GenBank/DDBJ whole genome shotgun (WGS) entry which is preliminary data.</text>
</comment>
<evidence type="ECO:0008006" key="4">
    <source>
        <dbReference type="Google" id="ProtNLM"/>
    </source>
</evidence>
<protein>
    <recommendedName>
        <fullName evidence="4">Alpha-galactosidase</fullName>
    </recommendedName>
</protein>
<evidence type="ECO:0000313" key="2">
    <source>
        <dbReference type="EMBL" id="GAA3629574.1"/>
    </source>
</evidence>
<dbReference type="Gene3D" id="2.70.98.60">
    <property type="entry name" value="alpha-galactosidase from lactobacil brevis"/>
    <property type="match status" value="1"/>
</dbReference>
<accession>A0ABP7ACU7</accession>
<dbReference type="CDD" id="cd14791">
    <property type="entry name" value="GH36"/>
    <property type="match status" value="1"/>
</dbReference>
<feature type="region of interest" description="Disordered" evidence="1">
    <location>
        <begin position="144"/>
        <end position="191"/>
    </location>
</feature>
<dbReference type="Gene3D" id="3.20.20.70">
    <property type="entry name" value="Aldolase class I"/>
    <property type="match status" value="1"/>
</dbReference>
<dbReference type="InterPro" id="IPR013785">
    <property type="entry name" value="Aldolase_TIM"/>
</dbReference>
<dbReference type="InterPro" id="IPR038417">
    <property type="entry name" value="Alpga-gal_N_sf"/>
</dbReference>
<organism evidence="2 3">
    <name type="scientific">Microlunatus ginsengisoli</name>
    <dbReference type="NCBI Taxonomy" id="363863"/>
    <lineage>
        <taxon>Bacteria</taxon>
        <taxon>Bacillati</taxon>
        <taxon>Actinomycetota</taxon>
        <taxon>Actinomycetes</taxon>
        <taxon>Propionibacteriales</taxon>
        <taxon>Propionibacteriaceae</taxon>
        <taxon>Microlunatus</taxon>
    </lineage>
</organism>
<feature type="compositionally biased region" description="Low complexity" evidence="1">
    <location>
        <begin position="170"/>
        <end position="191"/>
    </location>
</feature>
<name>A0ABP7ACU7_9ACTN</name>
<proteinExistence type="predicted"/>
<dbReference type="SUPFAM" id="SSF51445">
    <property type="entry name" value="(Trans)glycosidases"/>
    <property type="match status" value="1"/>
</dbReference>
<dbReference type="InterPro" id="IPR017853">
    <property type="entry name" value="GH"/>
</dbReference>
<sequence>MDTVRLDFPGIAVEIAVPNDGPPALVGVDTETVRARFDGPAVPLVEVLTVGDGHVHPLKRLSGTLVGERLRYRSHHPIQHGWALDLEDPESALAATLALTSRAPGTLSATTTVVNTGSARQVLTAVTSLSAPVTARVLRRASAVATVPDGRSDPPADGPENAPTGGPTGAPADATTEKTPTAEAAAAWTAEAASASTAEAAAASTAEAAAASTAEAAAASTPGSTPPTPAAAAAAALVSAAGAEVASTADAGVAAAPAGALETTLVYGARGEWTGESRWQLDRVADLLVDLRLPSGATRKGAHRWVSTGTWSTADALPLGAVVDQDAGWAIGWQIEHNGAWRSELAEVHGALRLTLSGPTDVDHGWLTGLRTGERFSTVPATVAFGTDLEHVVGALTGHRRAARRPHPDNTTPTLVYNDYMNTLMGDPSTAKLLPLIEQAALAGAEAFCIDAGWYDDSSGWWDSVGAWRPSGTRFPGGLDEVLQAIRGRGMVPGLWLEPEVVGVHSPVAETLPPAAFFQRAGARLREAGRYHLDLRHPAARAHLDEVIDRLVGSHGVGYFKLDYNIDPGPGTDFDADSVGAGLLEHNRAHLAWLDAVLDRHPDLIIENCASGAMRMDFAMLSRLQLQSTTDQEDPRAYAPISVAAPMTILPEQAGSWAYPSAEMDDEETAYVLSLGLLGRLYLSGFLDRLRPAQRDLVAEAVRTYKSIRSSIPQRRPTWPTGLPGWNDPWLSLGLRGADDTLVTVFRREGATPQVALDLRAYAGTELAVEPLFPTRLPGWETAWDADSGTLWVLGDGAGVAARTFRLTASRPDASIVRPKPGE</sequence>